<sequence length="422" mass="47470">MRLKWFIIAFCMVVLATGCSLFEQENTPGAEQHVQGETAEQTGQIPAEQQADGADGINESPSVPREREARSVEELQLMVVGDIMMHMPQIEAGKTAEGYDFSPFFEKVQPVFEQADLVLGNLETTFGGPERGYSGYPLFSAPDELAEALKQAGFDVITTANNHSLDSGPQGLIRTIDTLEAAGLHATGTFRSTEERADVLVVEHNNISVAVLAYTYGTNGIPLPEGKEYLVNLLNEEEMKTDIKRAKQEADFVAVCIHFGAEYQSDPNEEQIQWVDKLFDWGADLIFGSHPHVLQPYEFREWVQDGTFRQGVVIYSLGNFISNQREHPRDIGGILSVNLTKVGDQARIEDVDFIPTYVHRYWQDGQRAYQVLPMKTLVEERAYPQISEEDYNQLHNRYQQTLEHVTPAEKIIRSGPAEYLEH</sequence>
<dbReference type="EMBL" id="JAUSUQ010000001">
    <property type="protein sequence ID" value="MDQ0337573.1"/>
    <property type="molecule type" value="Genomic_DNA"/>
</dbReference>
<dbReference type="PROSITE" id="PS51257">
    <property type="entry name" value="PROKAR_LIPOPROTEIN"/>
    <property type="match status" value="1"/>
</dbReference>
<keyword evidence="6" id="KW-1185">Reference proteome</keyword>
<evidence type="ECO:0000256" key="3">
    <source>
        <dbReference type="SAM" id="SignalP"/>
    </source>
</evidence>
<dbReference type="Pfam" id="PF09587">
    <property type="entry name" value="PGA_cap"/>
    <property type="match status" value="1"/>
</dbReference>
<evidence type="ECO:0000313" key="6">
    <source>
        <dbReference type="Proteomes" id="UP001232445"/>
    </source>
</evidence>
<feature type="domain" description="Capsule synthesis protein CapA" evidence="4">
    <location>
        <begin position="76"/>
        <end position="324"/>
    </location>
</feature>
<comment type="caution">
    <text evidence="5">The sequence shown here is derived from an EMBL/GenBank/DDBJ whole genome shotgun (WGS) entry which is preliminary data.</text>
</comment>
<dbReference type="InterPro" id="IPR019079">
    <property type="entry name" value="Capsule_synth_CapA"/>
</dbReference>
<dbReference type="Proteomes" id="UP001232445">
    <property type="component" value="Unassembled WGS sequence"/>
</dbReference>
<protein>
    <submittedName>
        <fullName evidence="5">Poly-gamma-glutamate synthesis protein (Capsule biosynthesis protein)</fullName>
    </submittedName>
</protein>
<evidence type="ECO:0000259" key="4">
    <source>
        <dbReference type="SMART" id="SM00854"/>
    </source>
</evidence>
<proteinExistence type="inferred from homology"/>
<organism evidence="5 6">
    <name type="scientific">Caldalkalibacillus uzonensis</name>
    <dbReference type="NCBI Taxonomy" id="353224"/>
    <lineage>
        <taxon>Bacteria</taxon>
        <taxon>Bacillati</taxon>
        <taxon>Bacillota</taxon>
        <taxon>Bacilli</taxon>
        <taxon>Bacillales</taxon>
        <taxon>Bacillaceae</taxon>
        <taxon>Caldalkalibacillus</taxon>
    </lineage>
</organism>
<reference evidence="5 6" key="1">
    <citation type="submission" date="2023-07" db="EMBL/GenBank/DDBJ databases">
        <title>Genomic Encyclopedia of Type Strains, Phase IV (KMG-IV): sequencing the most valuable type-strain genomes for metagenomic binning, comparative biology and taxonomic classification.</title>
        <authorList>
            <person name="Goeker M."/>
        </authorList>
    </citation>
    <scope>NUCLEOTIDE SEQUENCE [LARGE SCALE GENOMIC DNA]</scope>
    <source>
        <strain evidence="5 6">DSM 17740</strain>
    </source>
</reference>
<evidence type="ECO:0000313" key="5">
    <source>
        <dbReference type="EMBL" id="MDQ0337573.1"/>
    </source>
</evidence>
<feature type="region of interest" description="Disordered" evidence="2">
    <location>
        <begin position="30"/>
        <end position="69"/>
    </location>
</feature>
<dbReference type="Gene3D" id="3.60.21.10">
    <property type="match status" value="1"/>
</dbReference>
<dbReference type="SUPFAM" id="SSF56300">
    <property type="entry name" value="Metallo-dependent phosphatases"/>
    <property type="match status" value="1"/>
</dbReference>
<dbReference type="RefSeq" id="WP_307334788.1">
    <property type="nucleotide sequence ID" value="NZ_JAUSUQ010000001.1"/>
</dbReference>
<feature type="chain" id="PRO_5047257480" evidence="3">
    <location>
        <begin position="23"/>
        <end position="422"/>
    </location>
</feature>
<feature type="signal peptide" evidence="3">
    <location>
        <begin position="1"/>
        <end position="22"/>
    </location>
</feature>
<gene>
    <name evidence="5" type="ORF">J2S00_000343</name>
</gene>
<evidence type="ECO:0000256" key="2">
    <source>
        <dbReference type="SAM" id="MobiDB-lite"/>
    </source>
</evidence>
<dbReference type="PANTHER" id="PTHR33393">
    <property type="entry name" value="POLYGLUTAMINE SYNTHESIS ACCESSORY PROTEIN RV0574C-RELATED"/>
    <property type="match status" value="1"/>
</dbReference>
<dbReference type="InterPro" id="IPR052169">
    <property type="entry name" value="CW_Biosynth-Accessory"/>
</dbReference>
<accession>A0ABU0CMD7</accession>
<evidence type="ECO:0000256" key="1">
    <source>
        <dbReference type="ARBA" id="ARBA00005662"/>
    </source>
</evidence>
<dbReference type="PANTHER" id="PTHR33393:SF12">
    <property type="entry name" value="CAPSULE BIOSYNTHESIS PROTEIN CAPA"/>
    <property type="match status" value="1"/>
</dbReference>
<comment type="similarity">
    <text evidence="1">Belongs to the CapA family.</text>
</comment>
<dbReference type="SMART" id="SM00854">
    <property type="entry name" value="PGA_cap"/>
    <property type="match status" value="1"/>
</dbReference>
<name>A0ABU0CMD7_9BACI</name>
<dbReference type="InterPro" id="IPR029052">
    <property type="entry name" value="Metallo-depent_PP-like"/>
</dbReference>
<keyword evidence="3" id="KW-0732">Signal</keyword>
<dbReference type="CDD" id="cd07381">
    <property type="entry name" value="MPP_CapA"/>
    <property type="match status" value="1"/>
</dbReference>